<evidence type="ECO:0000313" key="3">
    <source>
        <dbReference type="Proteomes" id="UP000002059"/>
    </source>
</evidence>
<dbReference type="OrthoDB" id="17255at2759"/>
<keyword evidence="3" id="KW-1185">Reference proteome</keyword>
<dbReference type="HOGENOM" id="CLU_482409_0_0_1"/>
<organism evidence="2 3">
    <name type="scientific">Paracoccidioides lutzii (strain ATCC MYA-826 / Pb01)</name>
    <name type="common">Paracoccidioides brasiliensis</name>
    <dbReference type="NCBI Taxonomy" id="502779"/>
    <lineage>
        <taxon>Eukaryota</taxon>
        <taxon>Fungi</taxon>
        <taxon>Dikarya</taxon>
        <taxon>Ascomycota</taxon>
        <taxon>Pezizomycotina</taxon>
        <taxon>Eurotiomycetes</taxon>
        <taxon>Eurotiomycetidae</taxon>
        <taxon>Onygenales</taxon>
        <taxon>Ajellomycetaceae</taxon>
        <taxon>Paracoccidioides</taxon>
    </lineage>
</organism>
<dbReference type="PROSITE" id="PS51340">
    <property type="entry name" value="MOSC"/>
    <property type="match status" value="1"/>
</dbReference>
<evidence type="ECO:0000313" key="2">
    <source>
        <dbReference type="EMBL" id="KGQ00758.1"/>
    </source>
</evidence>
<dbReference type="AlphaFoldDB" id="A0A0A2UZU6"/>
<accession>A0A0A2UZU6</accession>
<dbReference type="GO" id="GO:0030151">
    <property type="term" value="F:molybdenum ion binding"/>
    <property type="evidence" value="ECO:0007669"/>
    <property type="project" value="InterPro"/>
</dbReference>
<dbReference type="STRING" id="502779.A0A0A2UZU6"/>
<reference evidence="2 3" key="1">
    <citation type="journal article" date="2011" name="PLoS Genet.">
        <title>Comparative genomic analysis of human fungal pathogens causing paracoccidioidomycosis.</title>
        <authorList>
            <person name="Desjardins C.A."/>
            <person name="Champion M.D."/>
            <person name="Holder J.W."/>
            <person name="Muszewska A."/>
            <person name="Goldberg J."/>
            <person name="Bailao A.M."/>
            <person name="Brigido M.M."/>
            <person name="Ferreira M.E."/>
            <person name="Garcia A.M."/>
            <person name="Grynberg M."/>
            <person name="Gujja S."/>
            <person name="Heiman D.I."/>
            <person name="Henn M.R."/>
            <person name="Kodira C.D."/>
            <person name="Leon-Narvaez H."/>
            <person name="Longo L.V."/>
            <person name="Ma L.J."/>
            <person name="Malavazi I."/>
            <person name="Matsuo A.L."/>
            <person name="Morais F.V."/>
            <person name="Pereira M."/>
            <person name="Rodriguez-Brito S."/>
            <person name="Sakthikumar S."/>
            <person name="Salem-Izacc S.M."/>
            <person name="Sykes S.M."/>
            <person name="Teixeira M.M."/>
            <person name="Vallejo M.C."/>
            <person name="Walter M.E."/>
            <person name="Yandava C."/>
            <person name="Young S."/>
            <person name="Zeng Q."/>
            <person name="Zucker J."/>
            <person name="Felipe M.S."/>
            <person name="Goldman G.H."/>
            <person name="Haas B.J."/>
            <person name="McEwen J.G."/>
            <person name="Nino-Vega G."/>
            <person name="Puccia R."/>
            <person name="San-Blas G."/>
            <person name="Soares C.M."/>
            <person name="Birren B.W."/>
            <person name="Cuomo C.A."/>
        </authorList>
    </citation>
    <scope>NUCLEOTIDE SEQUENCE [LARGE SCALE GENOMIC DNA]</scope>
    <source>
        <strain evidence="3">ATCC MYA-826 / Pb01</strain>
    </source>
</reference>
<dbReference type="PANTHER" id="PTHR14237:SF34">
    <property type="entry name" value="MOSC DOMAIN PROTEIN (AFU_ORTHOLOGUE AFUA_2G07820)"/>
    <property type="match status" value="1"/>
</dbReference>
<dbReference type="GeneID" id="9092795"/>
<dbReference type="GO" id="GO:0030170">
    <property type="term" value="F:pyridoxal phosphate binding"/>
    <property type="evidence" value="ECO:0007669"/>
    <property type="project" value="InterPro"/>
</dbReference>
<dbReference type="Pfam" id="PF03476">
    <property type="entry name" value="MOSC_N"/>
    <property type="match status" value="1"/>
</dbReference>
<dbReference type="InterPro" id="IPR005302">
    <property type="entry name" value="MoCF_Sase_C"/>
</dbReference>
<name>A0A0A2UZU6_PARBA</name>
<proteinExistence type="predicted"/>
<gene>
    <name evidence="2" type="ORF">PAAG_12571</name>
</gene>
<dbReference type="KEGG" id="pbl:PAAG_12571"/>
<dbReference type="GO" id="GO:0003824">
    <property type="term" value="F:catalytic activity"/>
    <property type="evidence" value="ECO:0007669"/>
    <property type="project" value="InterPro"/>
</dbReference>
<dbReference type="SUPFAM" id="SSF141673">
    <property type="entry name" value="MOSC N-terminal domain-like"/>
    <property type="match status" value="1"/>
</dbReference>
<dbReference type="Pfam" id="PF03473">
    <property type="entry name" value="MOSC"/>
    <property type="match status" value="1"/>
</dbReference>
<dbReference type="InterPro" id="IPR005303">
    <property type="entry name" value="MOCOS_middle"/>
</dbReference>
<dbReference type="VEuPathDB" id="FungiDB:PAAG_12571"/>
<evidence type="ECO:0000259" key="1">
    <source>
        <dbReference type="PROSITE" id="PS51340"/>
    </source>
</evidence>
<dbReference type="RefSeq" id="XP_015702336.1">
    <property type="nucleotide sequence ID" value="XM_015848046.1"/>
</dbReference>
<protein>
    <recommendedName>
        <fullName evidence="1">MOSC domain-containing protein</fullName>
    </recommendedName>
</protein>
<dbReference type="SUPFAM" id="SSF50800">
    <property type="entry name" value="PK beta-barrel domain-like"/>
    <property type="match status" value="1"/>
</dbReference>
<dbReference type="InterPro" id="IPR011037">
    <property type="entry name" value="Pyrv_Knase-like_insert_dom_sf"/>
</dbReference>
<feature type="domain" description="MOSC" evidence="1">
    <location>
        <begin position="387"/>
        <end position="546"/>
    </location>
</feature>
<dbReference type="EMBL" id="KN294027">
    <property type="protein sequence ID" value="KGQ00758.1"/>
    <property type="molecule type" value="Genomic_DNA"/>
</dbReference>
<sequence length="565" mass="63314">MLHGLSWEAGTGEAGRWEEILLASRALHRDFRELFGGAKPFEAPPFMQHQQRKHRWATGDRVVEMDASDFGIDGTSNCMGYDGEASFMVEPYRCLFIKLSSLRTPFEMPSKPQLVYGDLAGNVGIELSLYFWPVEFAEAIIVADRLLWYVAGDELIRLIGVSRYRLQMVVRALTFRIAATNEGLQETGVDDDGERERFEKALYIYPIKSLRGTPISHSRITRHGLANDRRFMLLKVEHDKTLRNMQVSKFNEMALFRTDVLFPRKSAEGATTEEGKIVVKYQAPVGHPDRDVVKELEIPLEPADVEGLRIVEVDMYSSACKAYDMGKEYSNWFSGCFGYEVILLYLGENRRLVLGDLPPNAAAKMRTTAESQSLSSKGGGWMSSITEALPYFGYDTSSSAEKGDDDDEWITFADIAAYLIVSETSLQDVSSRLPECEAMDITKFRANIVLSGAAEPYEEDFWGEVTVKDDIKFTLTSNCARCRSINVDYNTGAQGVGESGAVLKKLMKDRRVDKGSRHSPVFGRYGFIDKASGGAYIKVGDEAVVSTRNKKHTVFCKSECHPSFL</sequence>
<dbReference type="PANTHER" id="PTHR14237">
    <property type="entry name" value="MOLYBDOPTERIN COFACTOR SULFURASE MOSC"/>
    <property type="match status" value="1"/>
</dbReference>
<dbReference type="Proteomes" id="UP000002059">
    <property type="component" value="Partially assembled WGS sequence"/>
</dbReference>
<dbReference type="eggNOG" id="KOG2362">
    <property type="taxonomic scope" value="Eukaryota"/>
</dbReference>